<evidence type="ECO:0000313" key="2">
    <source>
        <dbReference type="Proteomes" id="UP000233556"/>
    </source>
</evidence>
<evidence type="ECO:0000313" key="1">
    <source>
        <dbReference type="EMBL" id="PKU27596.1"/>
    </source>
</evidence>
<gene>
    <name evidence="1" type="ORF">llap_22100</name>
</gene>
<proteinExistence type="predicted"/>
<dbReference type="GO" id="GO:0061343">
    <property type="term" value="P:cell adhesion involved in heart morphogenesis"/>
    <property type="evidence" value="ECO:0007669"/>
    <property type="project" value="TreeGrafter"/>
</dbReference>
<reference evidence="2" key="2">
    <citation type="submission" date="2017-12" db="EMBL/GenBank/DDBJ databases">
        <title>Genome sequence of the Bar-tailed Godwit (Limosa lapponica baueri).</title>
        <authorList>
            <person name="Lima N.C.B."/>
            <person name="Parody-Merino A.M."/>
            <person name="Battley P.F."/>
            <person name="Fidler A.E."/>
            <person name="Prosdocimi F."/>
        </authorList>
    </citation>
    <scope>NUCLEOTIDE SEQUENCE [LARGE SCALE GENOMIC DNA]</scope>
</reference>
<dbReference type="EMBL" id="KZ525684">
    <property type="protein sequence ID" value="PKU27596.1"/>
    <property type="molecule type" value="Genomic_DNA"/>
</dbReference>
<dbReference type="Proteomes" id="UP000233556">
    <property type="component" value="Unassembled WGS sequence"/>
</dbReference>
<organism evidence="1 2">
    <name type="scientific">Limosa lapponica baueri</name>
    <dbReference type="NCBI Taxonomy" id="1758121"/>
    <lineage>
        <taxon>Eukaryota</taxon>
        <taxon>Metazoa</taxon>
        <taxon>Chordata</taxon>
        <taxon>Craniata</taxon>
        <taxon>Vertebrata</taxon>
        <taxon>Euteleostomi</taxon>
        <taxon>Archelosauria</taxon>
        <taxon>Archosauria</taxon>
        <taxon>Dinosauria</taxon>
        <taxon>Saurischia</taxon>
        <taxon>Theropoda</taxon>
        <taxon>Coelurosauria</taxon>
        <taxon>Aves</taxon>
        <taxon>Neognathae</taxon>
        <taxon>Neoaves</taxon>
        <taxon>Charadriiformes</taxon>
        <taxon>Scolopacidae</taxon>
        <taxon>Limosa</taxon>
    </lineage>
</organism>
<dbReference type="GO" id="GO:0031012">
    <property type="term" value="C:extracellular matrix"/>
    <property type="evidence" value="ECO:0007669"/>
    <property type="project" value="TreeGrafter"/>
</dbReference>
<dbReference type="OrthoDB" id="416454at2759"/>
<keyword evidence="2" id="KW-1185">Reference proteome</keyword>
<dbReference type="GO" id="GO:0007508">
    <property type="term" value="P:larval heart development"/>
    <property type="evidence" value="ECO:0007669"/>
    <property type="project" value="TreeGrafter"/>
</dbReference>
<dbReference type="AlphaFoldDB" id="A0A2I0T1B4"/>
<reference evidence="2" key="1">
    <citation type="submission" date="2017-11" db="EMBL/GenBank/DDBJ databases">
        <authorList>
            <person name="Lima N.C."/>
            <person name="Parody-Merino A.M."/>
            <person name="Battley P.F."/>
            <person name="Fidler A.E."/>
            <person name="Prosdocimi F."/>
        </authorList>
    </citation>
    <scope>NUCLEOTIDE SEQUENCE [LARGE SCALE GENOMIC DNA]</scope>
</reference>
<dbReference type="PANTHER" id="PTHR33395">
    <property type="entry name" value="TRANSCRIPTASE, PUTATIVE-RELATED-RELATED"/>
    <property type="match status" value="1"/>
</dbReference>
<protein>
    <recommendedName>
        <fullName evidence="3">Rna-directed dna polymerase from mobile element jockey-like</fullName>
    </recommendedName>
</protein>
<dbReference type="PANTHER" id="PTHR33395:SF22">
    <property type="entry name" value="REVERSE TRANSCRIPTASE DOMAIN-CONTAINING PROTEIN"/>
    <property type="match status" value="1"/>
</dbReference>
<accession>A0A2I0T1B4</accession>
<sequence>MEKAEVLKNFIILVFTNRCSSHTTQVTEGKGRDWENEELSTVGEDHVQDHLRNLKVHKSMGPDEMHLWVLRELVDEVAKPLSIISEKSWQSDEVPTDWKRGNTTPIFKKGKKGRPRELQASQSRLCACSGIPKDLDLLEQVQRPMKMIRVLEHSEDRLRELGFKPGEGKAPGRP</sequence>
<evidence type="ECO:0008006" key="3">
    <source>
        <dbReference type="Google" id="ProtNLM"/>
    </source>
</evidence>
<name>A0A2I0T1B4_LIMLA</name>